<evidence type="ECO:0000256" key="2">
    <source>
        <dbReference type="SAM" id="Phobius"/>
    </source>
</evidence>
<dbReference type="STRING" id="499555.BJL86_2812"/>
<dbReference type="EMBL" id="CP015961">
    <property type="protein sequence ID" value="ANI93572.1"/>
    <property type="molecule type" value="Genomic_DNA"/>
</dbReference>
<dbReference type="KEGG" id="dtm:BJL86_2812"/>
<gene>
    <name evidence="4" type="ORF">BJL86_2812</name>
</gene>
<feature type="region of interest" description="Disordered" evidence="1">
    <location>
        <begin position="123"/>
        <end position="201"/>
    </location>
</feature>
<dbReference type="RefSeq" id="WP_083657651.1">
    <property type="nucleotide sequence ID" value="NZ_CP015961.1"/>
</dbReference>
<name>A0A173LRD3_9ACTN</name>
<keyword evidence="2" id="KW-1133">Transmembrane helix</keyword>
<keyword evidence="2" id="KW-0472">Membrane</keyword>
<accession>A0A173LRD3</accession>
<feature type="compositionally biased region" description="Low complexity" evidence="1">
    <location>
        <begin position="133"/>
        <end position="147"/>
    </location>
</feature>
<organism evidence="4 5">
    <name type="scientific">Dietzia timorensis</name>
    <dbReference type="NCBI Taxonomy" id="499555"/>
    <lineage>
        <taxon>Bacteria</taxon>
        <taxon>Bacillati</taxon>
        <taxon>Actinomycetota</taxon>
        <taxon>Actinomycetes</taxon>
        <taxon>Mycobacteriales</taxon>
        <taxon>Dietziaceae</taxon>
        <taxon>Dietzia</taxon>
    </lineage>
</organism>
<evidence type="ECO:0000259" key="3">
    <source>
        <dbReference type="Pfam" id="PF13399"/>
    </source>
</evidence>
<reference evidence="4 5" key="1">
    <citation type="submission" date="2016-06" db="EMBL/GenBank/DDBJ databases">
        <title>Complete genome sequence of a saline-alkali tolerant type strain Dietzia timorensis ID05-A0528T.</title>
        <authorList>
            <person name="Wu X."/>
        </authorList>
    </citation>
    <scope>NUCLEOTIDE SEQUENCE [LARGE SCALE GENOMIC DNA]</scope>
    <source>
        <strain evidence="4 5">ID05-A0528</strain>
    </source>
</reference>
<keyword evidence="2" id="KW-0812">Transmembrane</keyword>
<dbReference type="AlphaFoldDB" id="A0A173LRD3"/>
<feature type="region of interest" description="Disordered" evidence="1">
    <location>
        <begin position="1"/>
        <end position="84"/>
    </location>
</feature>
<feature type="domain" description="LytR/CpsA/Psr regulator C-terminal" evidence="3">
    <location>
        <begin position="201"/>
        <end position="290"/>
    </location>
</feature>
<sequence>MSDPRYPGEFDPRGHDPNEYGDPNNYGDPNEYAGHHARSEGPGYDAYDGYQPNRPTEGTYGPEDAAGWDTPAGDPSVEPSEDADELASGVPYRAIAMVLLTLVVIAIAIGLVQLFTGSDDDEAAEPATQSVVESPSDAGGADSAEGSAPGGSDGQQPGGSGQQGGAGAEAPADGAQNGQDGAAAGENGADSADGNSAGAGEVPVRVYNNSTISGLADDVAGTLRGSGADVQEVGNYSEGNVPTSGVYYGEGEGERAEAERIAGELGIEARPRFEGLGGATPGIIVIVTQDMQGR</sequence>
<dbReference type="Gene3D" id="3.30.70.2390">
    <property type="match status" value="1"/>
</dbReference>
<dbReference type="Proteomes" id="UP000186104">
    <property type="component" value="Chromosome"/>
</dbReference>
<feature type="compositionally biased region" description="Basic and acidic residues" evidence="1">
    <location>
        <begin position="1"/>
        <end position="18"/>
    </location>
</feature>
<proteinExistence type="predicted"/>
<feature type="compositionally biased region" description="Gly residues" evidence="1">
    <location>
        <begin position="148"/>
        <end position="167"/>
    </location>
</feature>
<keyword evidence="5" id="KW-1185">Reference proteome</keyword>
<dbReference type="OrthoDB" id="4427486at2"/>
<dbReference type="InterPro" id="IPR027381">
    <property type="entry name" value="LytR/CpsA/Psr_C"/>
</dbReference>
<feature type="compositionally biased region" description="Low complexity" evidence="1">
    <location>
        <begin position="168"/>
        <end position="200"/>
    </location>
</feature>
<protein>
    <recommendedName>
        <fullName evidence="3">LytR/CpsA/Psr regulator C-terminal domain-containing protein</fullName>
    </recommendedName>
</protein>
<dbReference type="Pfam" id="PF13399">
    <property type="entry name" value="LytR_C"/>
    <property type="match status" value="1"/>
</dbReference>
<evidence type="ECO:0000313" key="5">
    <source>
        <dbReference type="Proteomes" id="UP000186104"/>
    </source>
</evidence>
<evidence type="ECO:0000256" key="1">
    <source>
        <dbReference type="SAM" id="MobiDB-lite"/>
    </source>
</evidence>
<evidence type="ECO:0000313" key="4">
    <source>
        <dbReference type="EMBL" id="ANI93572.1"/>
    </source>
</evidence>
<feature type="transmembrane region" description="Helical" evidence="2">
    <location>
        <begin position="94"/>
        <end position="115"/>
    </location>
</feature>